<dbReference type="GO" id="GO:0016787">
    <property type="term" value="F:hydrolase activity"/>
    <property type="evidence" value="ECO:0007669"/>
    <property type="project" value="UniProtKB-KW"/>
</dbReference>
<name>A0ABX7NB67_9BACT</name>
<dbReference type="Proteomes" id="UP000663090">
    <property type="component" value="Chromosome"/>
</dbReference>
<dbReference type="InterPro" id="IPR010415">
    <property type="entry name" value="LpxI_C"/>
</dbReference>
<evidence type="ECO:0000313" key="3">
    <source>
        <dbReference type="EMBL" id="QSQ14656.1"/>
    </source>
</evidence>
<sequence>MESSAPPDGKIGLIAGNGQLPFLFARAARARGLEVIAVAHKGETDPALAAEVGALTWVRVGQVNRIQKAFLAAGVKQAAMAGGISHVKALTDARPDLGAVRIISRLRSFRDDALLRAVAADFESRGVTIIAPTDYLGEVLCPPGHLAGPVLSEAQEKDVALGREVAVLLGQADVGQTVVVHQGHVLALEAVEGTDEAIRRGGKLGGAGAVVVKRCKPDQDMRFDLPAAGPRTLEVMNEVGAKVLALEAGRTVLLDAPALFAAAKDSGITLVGVP</sequence>
<accession>A0ABX7NB67</accession>
<evidence type="ECO:0000259" key="1">
    <source>
        <dbReference type="Pfam" id="PF06230"/>
    </source>
</evidence>
<evidence type="ECO:0000313" key="4">
    <source>
        <dbReference type="Proteomes" id="UP000663090"/>
    </source>
</evidence>
<organism evidence="3 4">
    <name type="scientific">Myxococcus landrumensis</name>
    <dbReference type="NCBI Taxonomy" id="2813577"/>
    <lineage>
        <taxon>Bacteria</taxon>
        <taxon>Pseudomonadati</taxon>
        <taxon>Myxococcota</taxon>
        <taxon>Myxococcia</taxon>
        <taxon>Myxococcales</taxon>
        <taxon>Cystobacterineae</taxon>
        <taxon>Myxococcaceae</taxon>
        <taxon>Myxococcus</taxon>
    </lineage>
</organism>
<evidence type="ECO:0000259" key="2">
    <source>
        <dbReference type="Pfam" id="PF17930"/>
    </source>
</evidence>
<gene>
    <name evidence="3" type="primary">lpxI</name>
    <name evidence="3" type="ORF">JY572_00725</name>
</gene>
<dbReference type="InterPro" id="IPR041255">
    <property type="entry name" value="LpxI_N"/>
</dbReference>
<dbReference type="EMBL" id="CP071091">
    <property type="protein sequence ID" value="QSQ14656.1"/>
    <property type="molecule type" value="Genomic_DNA"/>
</dbReference>
<dbReference type="Pfam" id="PF17930">
    <property type="entry name" value="LpxI_N"/>
    <property type="match status" value="1"/>
</dbReference>
<feature type="domain" description="LpxI C-terminal" evidence="1">
    <location>
        <begin position="143"/>
        <end position="271"/>
    </location>
</feature>
<dbReference type="PANTHER" id="PTHR39962">
    <property type="entry name" value="BLL4848 PROTEIN"/>
    <property type="match status" value="1"/>
</dbReference>
<dbReference type="Gene3D" id="3.40.140.80">
    <property type="match status" value="1"/>
</dbReference>
<reference evidence="3 4" key="1">
    <citation type="submission" date="2021-02" db="EMBL/GenBank/DDBJ databases">
        <title>De Novo genome assembly of isolated myxobacteria.</title>
        <authorList>
            <person name="Stevens D.C."/>
        </authorList>
    </citation>
    <scope>NUCLEOTIDE SEQUENCE [LARGE SCALE GENOMIC DNA]</scope>
    <source>
        <strain evidence="3 4">SCHIC003</strain>
    </source>
</reference>
<dbReference type="InterPro" id="IPR043167">
    <property type="entry name" value="LpxI_C_sf"/>
</dbReference>
<feature type="domain" description="LpxI N-terminal" evidence="2">
    <location>
        <begin position="10"/>
        <end position="138"/>
    </location>
</feature>
<dbReference type="InterPro" id="IPR053174">
    <property type="entry name" value="LpxI"/>
</dbReference>
<dbReference type="PANTHER" id="PTHR39962:SF1">
    <property type="entry name" value="LPXI FAMILY PROTEIN"/>
    <property type="match status" value="1"/>
</dbReference>
<dbReference type="EC" id="3.6.1.54" evidence="3"/>
<keyword evidence="3" id="KW-0378">Hydrolase</keyword>
<proteinExistence type="predicted"/>
<dbReference type="Gene3D" id="3.40.50.20">
    <property type="match status" value="1"/>
</dbReference>
<protein>
    <submittedName>
        <fullName evidence="3">UDP-2,3-diacylglucosamine diphosphatase LpxI</fullName>
        <ecNumber evidence="3">3.6.1.54</ecNumber>
    </submittedName>
</protein>
<keyword evidence="4" id="KW-1185">Reference proteome</keyword>
<dbReference type="RefSeq" id="WP_206716420.1">
    <property type="nucleotide sequence ID" value="NZ_CP071091.1"/>
</dbReference>
<dbReference type="Pfam" id="PF06230">
    <property type="entry name" value="LpxI_C"/>
    <property type="match status" value="1"/>
</dbReference>